<evidence type="ECO:0000313" key="1">
    <source>
        <dbReference type="EMBL" id="GGX93594.1"/>
    </source>
</evidence>
<gene>
    <name evidence="1" type="ORF">GCM10010324_44480</name>
</gene>
<sequence>MTSDADSIPLFWSTEGRTAEVVQCHFGHLGFRETFETVGGCPYCTYTPGERQAALRALGAHSSARRRAEKNV</sequence>
<dbReference type="Proteomes" id="UP000659223">
    <property type="component" value="Unassembled WGS sequence"/>
</dbReference>
<keyword evidence="2" id="KW-1185">Reference proteome</keyword>
<dbReference type="EMBL" id="BMUT01000009">
    <property type="protein sequence ID" value="GGX93594.1"/>
    <property type="molecule type" value="Genomic_DNA"/>
</dbReference>
<comment type="caution">
    <text evidence="1">The sequence shown here is derived from an EMBL/GenBank/DDBJ whole genome shotgun (WGS) entry which is preliminary data.</text>
</comment>
<reference evidence="2" key="1">
    <citation type="journal article" date="2019" name="Int. J. Syst. Evol. Microbiol.">
        <title>The Global Catalogue of Microorganisms (GCM) 10K type strain sequencing project: providing services to taxonomists for standard genome sequencing and annotation.</title>
        <authorList>
            <consortium name="The Broad Institute Genomics Platform"/>
            <consortium name="The Broad Institute Genome Sequencing Center for Infectious Disease"/>
            <person name="Wu L."/>
            <person name="Ma J."/>
        </authorList>
    </citation>
    <scope>NUCLEOTIDE SEQUENCE [LARGE SCALE GENOMIC DNA]</scope>
    <source>
        <strain evidence="2">JCM 4586</strain>
    </source>
</reference>
<evidence type="ECO:0000313" key="2">
    <source>
        <dbReference type="Proteomes" id="UP000659223"/>
    </source>
</evidence>
<proteinExistence type="predicted"/>
<name>A0ABQ2YV20_9ACTN</name>
<organism evidence="1 2">
    <name type="scientific">Streptomyces hiroshimensis</name>
    <dbReference type="NCBI Taxonomy" id="66424"/>
    <lineage>
        <taxon>Bacteria</taxon>
        <taxon>Bacillati</taxon>
        <taxon>Actinomycetota</taxon>
        <taxon>Actinomycetes</taxon>
        <taxon>Kitasatosporales</taxon>
        <taxon>Streptomycetaceae</taxon>
        <taxon>Streptomyces</taxon>
    </lineage>
</organism>
<protein>
    <submittedName>
        <fullName evidence="1">Uncharacterized protein</fullName>
    </submittedName>
</protein>
<accession>A0ABQ2YV20</accession>